<reference evidence="2 3" key="1">
    <citation type="submission" date="2015-09" db="EMBL/GenBank/DDBJ databases">
        <authorList>
            <consortium name="Pathogen Informatics"/>
        </authorList>
    </citation>
    <scope>NUCLEOTIDE SEQUENCE [LARGE SCALE GENOMIC DNA]</scope>
    <source>
        <strain evidence="2 3">2789STDY5834956</strain>
    </source>
</reference>
<protein>
    <submittedName>
        <fullName evidence="2">ROK family protein</fullName>
        <ecNumber evidence="2">2.7.1.85</ecNumber>
    </submittedName>
</protein>
<sequence length="296" mass="32756">MFACLDIGGTSIKVALSDKDGNLIEKDTLYPSHELDEFTNTIVNWVNGMKNQYDIKGVAISSPGAVDTNSGIVGGASAVPCIHGPNWKEILSERLNLNISIENDANCVALAEIFSGSAKEVNDILFVVCGSGIGGSIIKDKKIHHGKHLYGGEFGFMIMEDNDGEYKTFSEVASTMSFVRKARKHFNDESLDGKDVFNKAENGDEFCKEIIDIFYSEFAKGIYNLQYMYDPELILIGGSISDRDDFVISLNEKIDNILEKIKIAEIKPEIRTCTHRKDANLIGALAHHIKEYNIEC</sequence>
<comment type="similarity">
    <text evidence="1">Belongs to the ROK (NagC/XylR) family.</text>
</comment>
<keyword evidence="2" id="KW-0808">Transferase</keyword>
<evidence type="ECO:0000313" key="3">
    <source>
        <dbReference type="Proteomes" id="UP000095563"/>
    </source>
</evidence>
<dbReference type="RefSeq" id="WP_055208022.1">
    <property type="nucleotide sequence ID" value="NZ_CZBO01000004.1"/>
</dbReference>
<proteinExistence type="inferred from homology"/>
<dbReference type="Proteomes" id="UP000095563">
    <property type="component" value="Unassembled WGS sequence"/>
</dbReference>
<evidence type="ECO:0000313" key="2">
    <source>
        <dbReference type="EMBL" id="CUQ16852.1"/>
    </source>
</evidence>
<dbReference type="InterPro" id="IPR043129">
    <property type="entry name" value="ATPase_NBD"/>
</dbReference>
<dbReference type="Pfam" id="PF00480">
    <property type="entry name" value="ROK"/>
    <property type="match status" value="1"/>
</dbReference>
<gene>
    <name evidence="2" type="primary">bglK_4</name>
    <name evidence="2" type="ORF">ERS852568_02186</name>
</gene>
<dbReference type="GO" id="GO:0047700">
    <property type="term" value="F:beta-glucoside kinase activity"/>
    <property type="evidence" value="ECO:0007669"/>
    <property type="project" value="UniProtKB-EC"/>
</dbReference>
<dbReference type="CDD" id="cd24152">
    <property type="entry name" value="ASKHA_NBD_ROK-like"/>
    <property type="match status" value="1"/>
</dbReference>
<dbReference type="SUPFAM" id="SSF53067">
    <property type="entry name" value="Actin-like ATPase domain"/>
    <property type="match status" value="1"/>
</dbReference>
<evidence type="ECO:0000256" key="1">
    <source>
        <dbReference type="ARBA" id="ARBA00006479"/>
    </source>
</evidence>
<organism evidence="2 3">
    <name type="scientific">Clostridium baratii</name>
    <dbReference type="NCBI Taxonomy" id="1561"/>
    <lineage>
        <taxon>Bacteria</taxon>
        <taxon>Bacillati</taxon>
        <taxon>Bacillota</taxon>
        <taxon>Clostridia</taxon>
        <taxon>Eubacteriales</taxon>
        <taxon>Clostridiaceae</taxon>
        <taxon>Clostridium</taxon>
    </lineage>
</organism>
<dbReference type="InterPro" id="IPR000600">
    <property type="entry name" value="ROK"/>
</dbReference>
<dbReference type="PANTHER" id="PTHR18964:SF170">
    <property type="entry name" value="SUGAR KINASE"/>
    <property type="match status" value="1"/>
</dbReference>
<dbReference type="Gene3D" id="3.30.420.40">
    <property type="match status" value="2"/>
</dbReference>
<dbReference type="AlphaFoldDB" id="A0A174U3Q3"/>
<accession>A0A174U3Q3</accession>
<dbReference type="EC" id="2.7.1.85" evidence="2"/>
<dbReference type="PANTHER" id="PTHR18964">
    <property type="entry name" value="ROK (REPRESSOR, ORF, KINASE) FAMILY"/>
    <property type="match status" value="1"/>
</dbReference>
<name>A0A174U3Q3_9CLOT</name>
<dbReference type="EMBL" id="CZBO01000004">
    <property type="protein sequence ID" value="CUQ16852.1"/>
    <property type="molecule type" value="Genomic_DNA"/>
</dbReference>